<protein>
    <submittedName>
        <fullName evidence="5">WD_REPEATS_REGION domain-containing protein</fullName>
    </submittedName>
</protein>
<dbReference type="GO" id="GO:0005634">
    <property type="term" value="C:nucleus"/>
    <property type="evidence" value="ECO:0007669"/>
    <property type="project" value="UniProtKB-SubCell"/>
</dbReference>
<evidence type="ECO:0000256" key="2">
    <source>
        <dbReference type="ARBA" id="ARBA00023242"/>
    </source>
</evidence>
<evidence type="ECO:0000313" key="4">
    <source>
        <dbReference type="Proteomes" id="UP000271098"/>
    </source>
</evidence>
<sequence length="117" mass="13349">MLGLLLILLYGKVKRRSGLHFKPYSSQDGSLLLTSSAFVCPLSSLWRIGETQEHMINFPDEYHVEFCKMGQDRIIGTQGSTATIYDTETGRAVVRLFDEDLANNYARNRFDYCAFID</sequence>
<dbReference type="GO" id="GO:0080008">
    <property type="term" value="C:Cul4-RING E3 ubiquitin ligase complex"/>
    <property type="evidence" value="ECO:0007669"/>
    <property type="project" value="TreeGrafter"/>
</dbReference>
<organism evidence="5">
    <name type="scientific">Gongylonema pulchrum</name>
    <dbReference type="NCBI Taxonomy" id="637853"/>
    <lineage>
        <taxon>Eukaryota</taxon>
        <taxon>Metazoa</taxon>
        <taxon>Ecdysozoa</taxon>
        <taxon>Nematoda</taxon>
        <taxon>Chromadorea</taxon>
        <taxon>Rhabditida</taxon>
        <taxon>Spirurina</taxon>
        <taxon>Spiruromorpha</taxon>
        <taxon>Spiruroidea</taxon>
        <taxon>Gongylonematidae</taxon>
        <taxon>Gongylonema</taxon>
    </lineage>
</organism>
<dbReference type="Proteomes" id="UP000271098">
    <property type="component" value="Unassembled WGS sequence"/>
</dbReference>
<evidence type="ECO:0000313" key="3">
    <source>
        <dbReference type="EMBL" id="VDN37681.1"/>
    </source>
</evidence>
<reference evidence="3 4" key="2">
    <citation type="submission" date="2018-11" db="EMBL/GenBank/DDBJ databases">
        <authorList>
            <consortium name="Pathogen Informatics"/>
        </authorList>
    </citation>
    <scope>NUCLEOTIDE SEQUENCE [LARGE SCALE GENOMIC DNA]</scope>
</reference>
<gene>
    <name evidence="3" type="ORF">GPUH_LOCUS21182</name>
</gene>
<dbReference type="Gene3D" id="2.130.10.10">
    <property type="entry name" value="YVTN repeat-like/Quinoprotein amine dehydrogenase"/>
    <property type="match status" value="1"/>
</dbReference>
<accession>A0A183EJP1</accession>
<reference evidence="5" key="1">
    <citation type="submission" date="2016-06" db="UniProtKB">
        <authorList>
            <consortium name="WormBaseParasite"/>
        </authorList>
    </citation>
    <scope>IDENTIFICATION</scope>
</reference>
<dbReference type="InterPro" id="IPR015943">
    <property type="entry name" value="WD40/YVTN_repeat-like_dom_sf"/>
</dbReference>
<dbReference type="PANTHER" id="PTHR13129">
    <property type="entry name" value="VPRBP PROTEIN-RELATED"/>
    <property type="match status" value="1"/>
</dbReference>
<dbReference type="WBParaSite" id="GPUH_0002120701-mRNA-1">
    <property type="protein sequence ID" value="GPUH_0002120701-mRNA-1"/>
    <property type="gene ID" value="GPUH_0002120701"/>
</dbReference>
<dbReference type="EMBL" id="UYRT01091997">
    <property type="protein sequence ID" value="VDN37681.1"/>
    <property type="molecule type" value="Genomic_DNA"/>
</dbReference>
<keyword evidence="4" id="KW-1185">Reference proteome</keyword>
<proteinExistence type="predicted"/>
<evidence type="ECO:0000313" key="5">
    <source>
        <dbReference type="WBParaSite" id="GPUH_0002120701-mRNA-1"/>
    </source>
</evidence>
<dbReference type="PANTHER" id="PTHR13129:SF4">
    <property type="entry name" value="DDB1- AND CUL4-ASSOCIATED FACTOR 1"/>
    <property type="match status" value="1"/>
</dbReference>
<dbReference type="GO" id="GO:0016567">
    <property type="term" value="P:protein ubiquitination"/>
    <property type="evidence" value="ECO:0007669"/>
    <property type="project" value="InterPro"/>
</dbReference>
<keyword evidence="2" id="KW-0539">Nucleus</keyword>
<name>A0A183EJP1_9BILA</name>
<evidence type="ECO:0000256" key="1">
    <source>
        <dbReference type="ARBA" id="ARBA00004123"/>
    </source>
</evidence>
<dbReference type="AlphaFoldDB" id="A0A183EJP1"/>
<comment type="subcellular location">
    <subcellularLocation>
        <location evidence="1">Nucleus</location>
    </subcellularLocation>
</comment>
<dbReference type="InterPro" id="IPR033270">
    <property type="entry name" value="VPRBP/DCAF1"/>
</dbReference>
<dbReference type="OrthoDB" id="27563at2759"/>